<dbReference type="AlphaFoldDB" id="A0A9Y2ID26"/>
<evidence type="ECO:0000313" key="6">
    <source>
        <dbReference type="EMBL" id="WIX77699.1"/>
    </source>
</evidence>
<dbReference type="Pfam" id="PF09084">
    <property type="entry name" value="NMT1"/>
    <property type="match status" value="1"/>
</dbReference>
<evidence type="ECO:0000256" key="1">
    <source>
        <dbReference type="ARBA" id="ARBA00004418"/>
    </source>
</evidence>
<dbReference type="EMBL" id="CP127294">
    <property type="protein sequence ID" value="WIX77699.1"/>
    <property type="molecule type" value="Genomic_DNA"/>
</dbReference>
<protein>
    <submittedName>
        <fullName evidence="6">ABC transporter substrate-binding protein</fullName>
    </submittedName>
</protein>
<dbReference type="SUPFAM" id="SSF53850">
    <property type="entry name" value="Periplasmic binding protein-like II"/>
    <property type="match status" value="1"/>
</dbReference>
<evidence type="ECO:0000256" key="3">
    <source>
        <dbReference type="ARBA" id="ARBA00022729"/>
    </source>
</evidence>
<evidence type="ECO:0000259" key="5">
    <source>
        <dbReference type="Pfam" id="PF09084"/>
    </source>
</evidence>
<dbReference type="PANTHER" id="PTHR30024:SF47">
    <property type="entry name" value="TAURINE-BINDING PERIPLASMIC PROTEIN"/>
    <property type="match status" value="1"/>
</dbReference>
<gene>
    <name evidence="6" type="ORF">QRX50_40895</name>
</gene>
<reference evidence="6 7" key="1">
    <citation type="submission" date="2023-06" db="EMBL/GenBank/DDBJ databases">
        <authorList>
            <person name="Oyuntsetseg B."/>
            <person name="Kim S.B."/>
        </authorList>
    </citation>
    <scope>NUCLEOTIDE SEQUENCE [LARGE SCALE GENOMIC DNA]</scope>
    <source>
        <strain evidence="6 7">2-15</strain>
    </source>
</reference>
<comment type="similarity">
    <text evidence="2">Belongs to the bacterial solute-binding protein SsuA/TauA family.</text>
</comment>
<proteinExistence type="inferred from homology"/>
<feature type="signal peptide" evidence="4">
    <location>
        <begin position="1"/>
        <end position="22"/>
    </location>
</feature>
<accession>A0A9Y2ID26</accession>
<feature type="domain" description="SsuA/THI5-like" evidence="5">
    <location>
        <begin position="47"/>
        <end position="260"/>
    </location>
</feature>
<dbReference type="GO" id="GO:0042597">
    <property type="term" value="C:periplasmic space"/>
    <property type="evidence" value="ECO:0007669"/>
    <property type="project" value="UniProtKB-SubCell"/>
</dbReference>
<feature type="chain" id="PRO_5040873315" evidence="4">
    <location>
        <begin position="23"/>
        <end position="320"/>
    </location>
</feature>
<dbReference type="PROSITE" id="PS51257">
    <property type="entry name" value="PROKAR_LIPOPROTEIN"/>
    <property type="match status" value="1"/>
</dbReference>
<organism evidence="6 7">
    <name type="scientific">Amycolatopsis carbonis</name>
    <dbReference type="NCBI Taxonomy" id="715471"/>
    <lineage>
        <taxon>Bacteria</taxon>
        <taxon>Bacillati</taxon>
        <taxon>Actinomycetota</taxon>
        <taxon>Actinomycetes</taxon>
        <taxon>Pseudonocardiales</taxon>
        <taxon>Pseudonocardiaceae</taxon>
        <taxon>Amycolatopsis</taxon>
    </lineage>
</organism>
<name>A0A9Y2ID26_9PSEU</name>
<keyword evidence="7" id="KW-1185">Reference proteome</keyword>
<dbReference type="InterPro" id="IPR015168">
    <property type="entry name" value="SsuA/THI5"/>
</dbReference>
<evidence type="ECO:0000256" key="2">
    <source>
        <dbReference type="ARBA" id="ARBA00010742"/>
    </source>
</evidence>
<dbReference type="Proteomes" id="UP001236014">
    <property type="component" value="Chromosome"/>
</dbReference>
<dbReference type="KEGG" id="acab:QRX50_40895"/>
<comment type="subcellular location">
    <subcellularLocation>
        <location evidence="1">Periplasm</location>
    </subcellularLocation>
</comment>
<sequence length="320" mass="33616">MRGTRITTLATALLAAALAVSACGGSGGSTSSADGKIRVALNNTNDSLAVLVAEQQGFFAKHGVKGVSTTTLNDITLVPSLLGKQYDLGFSVAPIMLRASSSGVPLVAVSGNNGDSPEDQSVQIFVRPDITDVKQLQGKRIGSPTLTGNINIATKAWLSKNGVDPAAEQFVQVPTPNMIDELKAGQVDAVEVINPFITVGKQAGMRSLGDPERALSPNYLGGTYWIASKDWTTANPQLADGFKAALQDAAQWIKANNDKAYTALAAYTKVTPEQAKKSPLGEFTTEVSQDDLKIWGDAMKQFGGFGGTVDYSKLVYTGSK</sequence>
<dbReference type="PANTHER" id="PTHR30024">
    <property type="entry name" value="ALIPHATIC SULFONATES-BINDING PROTEIN-RELATED"/>
    <property type="match status" value="1"/>
</dbReference>
<dbReference type="Gene3D" id="3.40.190.10">
    <property type="entry name" value="Periplasmic binding protein-like II"/>
    <property type="match status" value="2"/>
</dbReference>
<evidence type="ECO:0000313" key="7">
    <source>
        <dbReference type="Proteomes" id="UP001236014"/>
    </source>
</evidence>
<keyword evidence="3 4" id="KW-0732">Signal</keyword>
<evidence type="ECO:0000256" key="4">
    <source>
        <dbReference type="SAM" id="SignalP"/>
    </source>
</evidence>
<dbReference type="RefSeq" id="WP_285968438.1">
    <property type="nucleotide sequence ID" value="NZ_CP127294.1"/>
</dbReference>